<dbReference type="EMBL" id="CP010525">
    <property type="protein sequence ID" value="AJO21343.1"/>
    <property type="molecule type" value="Genomic_DNA"/>
</dbReference>
<name>A0AAN0WAV3_HEYCO</name>
<reference evidence="2" key="1">
    <citation type="submission" date="2015-01" db="EMBL/GenBank/DDBJ databases">
        <title>Comparative genome analysis of Bacillus coagulans HM-08, Clostridium butyricum HM-68, Bacillus subtilis HM-66 and Bacillus paralicheniformis BL-09.</title>
        <authorList>
            <person name="Zhang H."/>
        </authorList>
    </citation>
    <scope>NUCLEOTIDE SEQUENCE [LARGE SCALE GENOMIC DNA]</scope>
    <source>
        <strain evidence="2">HM-08</strain>
    </source>
</reference>
<organism evidence="1 2">
    <name type="scientific">Heyndrickxia coagulans</name>
    <name type="common">Weizmannia coagulans</name>
    <dbReference type="NCBI Taxonomy" id="1398"/>
    <lineage>
        <taxon>Bacteria</taxon>
        <taxon>Bacillati</taxon>
        <taxon>Bacillota</taxon>
        <taxon>Bacilli</taxon>
        <taxon>Bacillales</taxon>
        <taxon>Bacillaceae</taxon>
        <taxon>Heyndrickxia</taxon>
    </lineage>
</organism>
<evidence type="ECO:0000313" key="2">
    <source>
        <dbReference type="Proteomes" id="UP000032024"/>
    </source>
</evidence>
<accession>A0AAN0WAV3</accession>
<dbReference type="AlphaFoldDB" id="A0AAN0WAV3"/>
<protein>
    <submittedName>
        <fullName evidence="1">Uncharacterized protein</fullName>
    </submittedName>
</protein>
<proteinExistence type="predicted"/>
<evidence type="ECO:0000313" key="1">
    <source>
        <dbReference type="EMBL" id="AJO21343.1"/>
    </source>
</evidence>
<dbReference type="Proteomes" id="UP000032024">
    <property type="component" value="Chromosome"/>
</dbReference>
<dbReference type="RefSeq" id="WP_017552300.1">
    <property type="nucleotide sequence ID" value="NZ_CP011939.1"/>
</dbReference>
<gene>
    <name evidence="1" type="ORF">SB48_HM08orf00841</name>
</gene>
<keyword evidence="2" id="KW-1185">Reference proteome</keyword>
<sequence>MIKNEAGKWTVFTYNERTSKAGEKMYNNESDALEEFIKRLREDK</sequence>